<dbReference type="Proteomes" id="UP001576776">
    <property type="component" value="Unassembled WGS sequence"/>
</dbReference>
<dbReference type="RefSeq" id="WP_413259821.1">
    <property type="nucleotide sequence ID" value="NZ_JBHFNS010000087.1"/>
</dbReference>
<organism evidence="1 2">
    <name type="scientific">Floridaenema fluviatile BLCC-F154</name>
    <dbReference type="NCBI Taxonomy" id="3153640"/>
    <lineage>
        <taxon>Bacteria</taxon>
        <taxon>Bacillati</taxon>
        <taxon>Cyanobacteriota</taxon>
        <taxon>Cyanophyceae</taxon>
        <taxon>Oscillatoriophycideae</taxon>
        <taxon>Aerosakkonematales</taxon>
        <taxon>Aerosakkonemataceae</taxon>
        <taxon>Floridanema</taxon>
        <taxon>Floridanema fluviatile</taxon>
    </lineage>
</organism>
<comment type="caution">
    <text evidence="1">The sequence shown here is derived from an EMBL/GenBank/DDBJ whole genome shotgun (WGS) entry which is preliminary data.</text>
</comment>
<reference evidence="1 2" key="1">
    <citation type="submission" date="2024-09" db="EMBL/GenBank/DDBJ databases">
        <title>Floridaenema gen nov. (Aerosakkonemataceae, Aerosakkonematales ord. nov., Cyanobacteria) from benthic tropical and subtropical fresh waters, with the description of four new species.</title>
        <authorList>
            <person name="Moretto J.A."/>
            <person name="Berthold D.E."/>
            <person name="Lefler F.W."/>
            <person name="Huang I.-S."/>
            <person name="Laughinghouse H. IV."/>
        </authorList>
    </citation>
    <scope>NUCLEOTIDE SEQUENCE [LARGE SCALE GENOMIC DNA]</scope>
    <source>
        <strain evidence="1 2">BLCC-F154</strain>
    </source>
</reference>
<accession>A0ABV4YKH7</accession>
<evidence type="ECO:0000313" key="2">
    <source>
        <dbReference type="Proteomes" id="UP001576776"/>
    </source>
</evidence>
<evidence type="ECO:0000313" key="1">
    <source>
        <dbReference type="EMBL" id="MFB2938340.1"/>
    </source>
</evidence>
<proteinExistence type="predicted"/>
<name>A0ABV4YKH7_9CYAN</name>
<keyword evidence="2" id="KW-1185">Reference proteome</keyword>
<protein>
    <submittedName>
        <fullName evidence="1">Uncharacterized protein</fullName>
    </submittedName>
</protein>
<dbReference type="EMBL" id="JBHFNS010000087">
    <property type="protein sequence ID" value="MFB2938340.1"/>
    <property type="molecule type" value="Genomic_DNA"/>
</dbReference>
<gene>
    <name evidence="1" type="ORF">ACE1B6_24095</name>
</gene>
<sequence>MDDTQKFPQGLKKTETNKIDKTNNEIDATQNNYYKQNGNFGVGDLSNSRIENANFVGNLSISYNRNDDFSSNQKSLQEFTKKLEVISVFSEEHKYNGELVFFELLHFCKEEEKINYKNVLVKLTITFNEARESFSFPVTPWRNSKNVTVRFGIKRGELYLNLDRTSIPLENRKTLLSDYWNAEPVGTNKLPKWVFKPLAGKDILEGKLEGGHLVTNVDLQNNDFIEAIFKVDINRQDIVVNFLDTVDENKKRKETKIAAFLKYIEPKLKDYVGKVKLKLCPSH</sequence>